<accession>A0A8S5UXI9</accession>
<dbReference type="EMBL" id="BK016161">
    <property type="protein sequence ID" value="DAF99197.1"/>
    <property type="molecule type" value="Genomic_DNA"/>
</dbReference>
<protein>
    <submittedName>
        <fullName evidence="1">Putative replisome organizer protein</fullName>
    </submittedName>
</protein>
<reference evidence="1" key="1">
    <citation type="journal article" date="2021" name="Proc. Natl. Acad. Sci. U.S.A.">
        <title>A Catalog of Tens of Thousands of Viruses from Human Metagenomes Reveals Hidden Associations with Chronic Diseases.</title>
        <authorList>
            <person name="Tisza M.J."/>
            <person name="Buck C.B."/>
        </authorList>
    </citation>
    <scope>NUCLEOTIDE SEQUENCE</scope>
    <source>
        <strain evidence="1">CtW0z17</strain>
    </source>
</reference>
<organism evidence="1">
    <name type="scientific">Podoviridae sp. ctW0z17</name>
    <dbReference type="NCBI Taxonomy" id="2825254"/>
    <lineage>
        <taxon>Viruses</taxon>
        <taxon>Duplodnaviria</taxon>
        <taxon>Heunggongvirae</taxon>
        <taxon>Uroviricota</taxon>
        <taxon>Caudoviricetes</taxon>
    </lineage>
</organism>
<sequence length="234" mass="27646">MNYVAQMNAFWSWRLLNQLNSRAADLYMALLHFNNLGGWQKEFTVSSTMLQSVCGISRTELSRHRNTLIQMGLISYQGGKGSRSGFYQIFDLCIVYRTQTDTQPVTQLVTQTDTQPVTQSRAEKKVYINNIINNKQNEKKQEAPDCEREEYFARFWEAYPVKVKKPVAKIEWNKLVDPCVELYEKIIAAVEQYKQTSRWKESNGAYIPYPETFLQDRRWEDEIRVTEQKKEWAW</sequence>
<proteinExistence type="predicted"/>
<name>A0A8S5UXI9_9CAUD</name>
<evidence type="ECO:0000313" key="1">
    <source>
        <dbReference type="EMBL" id="DAF99197.1"/>
    </source>
</evidence>